<evidence type="ECO:0000256" key="7">
    <source>
        <dbReference type="ARBA" id="ARBA00023027"/>
    </source>
</evidence>
<dbReference type="Gene3D" id="1.10.10.1590">
    <property type="entry name" value="NADH-quinone oxidoreductase subunit E"/>
    <property type="match status" value="1"/>
</dbReference>
<feature type="binding site" evidence="10">
    <location>
        <position position="101"/>
    </location>
    <ligand>
        <name>[2Fe-2S] cluster</name>
        <dbReference type="ChEBI" id="CHEBI:190135"/>
    </ligand>
</feature>
<dbReference type="InterPro" id="IPR002023">
    <property type="entry name" value="NuoE-like"/>
</dbReference>
<keyword evidence="7" id="KW-0520">NAD</keyword>
<dbReference type="GO" id="GO:0051537">
    <property type="term" value="F:2 iron, 2 sulfur cluster binding"/>
    <property type="evidence" value="ECO:0007669"/>
    <property type="project" value="UniProtKB-KW"/>
</dbReference>
<dbReference type="PANTHER" id="PTHR10371:SF3">
    <property type="entry name" value="NADH DEHYDROGENASE [UBIQUINONE] FLAVOPROTEIN 2, MITOCHONDRIAL"/>
    <property type="match status" value="1"/>
</dbReference>
<evidence type="ECO:0000313" key="12">
    <source>
        <dbReference type="Proteomes" id="UP000001929"/>
    </source>
</evidence>
<dbReference type="SUPFAM" id="SSF52833">
    <property type="entry name" value="Thioredoxin-like"/>
    <property type="match status" value="1"/>
</dbReference>
<evidence type="ECO:0000256" key="2">
    <source>
        <dbReference type="ARBA" id="ARBA00022714"/>
    </source>
</evidence>
<evidence type="ECO:0000256" key="5">
    <source>
        <dbReference type="ARBA" id="ARBA00023004"/>
    </source>
</evidence>
<proteinExistence type="inferred from homology"/>
<dbReference type="GO" id="GO:0098662">
    <property type="term" value="P:inorganic cation transmembrane transport"/>
    <property type="evidence" value="ECO:0007669"/>
    <property type="project" value="UniProtKB-ARBA"/>
</dbReference>
<keyword evidence="2 10" id="KW-0001">2Fe-2S</keyword>
<dbReference type="EMBL" id="CP000230">
    <property type="protein sequence ID" value="ABC22359.1"/>
    <property type="molecule type" value="Genomic_DNA"/>
</dbReference>
<dbReference type="GO" id="GO:0098796">
    <property type="term" value="C:membrane protein complex"/>
    <property type="evidence" value="ECO:0007669"/>
    <property type="project" value="UniProtKB-ARBA"/>
</dbReference>
<dbReference type="PANTHER" id="PTHR10371">
    <property type="entry name" value="NADH DEHYDROGENASE UBIQUINONE FLAVOPROTEIN 2, MITOCHONDRIAL"/>
    <property type="match status" value="1"/>
</dbReference>
<dbReference type="PIRSF" id="PIRSF000216">
    <property type="entry name" value="NADH_DH_24kDa"/>
    <property type="match status" value="1"/>
</dbReference>
<keyword evidence="5 10" id="KW-0408">Iron</keyword>
<organism evidence="11 12">
    <name type="scientific">Rhodospirillum rubrum (strain ATCC 11170 / ATH 1.1.1 / DSM 467 / LMG 4362 / NCIMB 8255 / S1)</name>
    <dbReference type="NCBI Taxonomy" id="269796"/>
    <lineage>
        <taxon>Bacteria</taxon>
        <taxon>Pseudomonadati</taxon>
        <taxon>Pseudomonadota</taxon>
        <taxon>Alphaproteobacteria</taxon>
        <taxon>Rhodospirillales</taxon>
        <taxon>Rhodospirillaceae</taxon>
        <taxon>Rhodospirillum</taxon>
    </lineage>
</organism>
<evidence type="ECO:0000256" key="8">
    <source>
        <dbReference type="ARBA" id="ARBA00034078"/>
    </source>
</evidence>
<sequence>MSGNGAAGEQPATFAFTPENLEKAQAILAKYPKGRERSGVLPLLDLAQRQQGWVSHAAIEEVGRLTGTPRMRVLEVATFYTMYKLSPKGRHHIEVCTNLPCWLRGSDEILRAVRDELGIEVGGETDDGLFSLAEAECLGACVNAPMLQIGDDYYEDLTYESVRELVRKLKVGEPVTPGSQSGRQGACPEGGPTTLKSFCTADKAGGSV</sequence>
<reference evidence="11 12" key="1">
    <citation type="journal article" date="2011" name="Stand. Genomic Sci.">
        <title>Complete genome sequence of Rhodospirillum rubrum type strain (S1).</title>
        <authorList>
            <person name="Munk A.C."/>
            <person name="Copeland A."/>
            <person name="Lucas S."/>
            <person name="Lapidus A."/>
            <person name="Del Rio T.G."/>
            <person name="Barry K."/>
            <person name="Detter J.C."/>
            <person name="Hammon N."/>
            <person name="Israni S."/>
            <person name="Pitluck S."/>
            <person name="Brettin T."/>
            <person name="Bruce D."/>
            <person name="Han C."/>
            <person name="Tapia R."/>
            <person name="Gilna P."/>
            <person name="Schmutz J."/>
            <person name="Larimer F."/>
            <person name="Land M."/>
            <person name="Kyrpides N.C."/>
            <person name="Mavromatis K."/>
            <person name="Richardson P."/>
            <person name="Rohde M."/>
            <person name="Goker M."/>
            <person name="Klenk H.P."/>
            <person name="Zhang Y."/>
            <person name="Roberts G.P."/>
            <person name="Reslewic S."/>
            <person name="Schwartz D.C."/>
        </authorList>
    </citation>
    <scope>NUCLEOTIDE SEQUENCE [LARGE SCALE GENOMIC DNA]</scope>
    <source>
        <strain evidence="12">ATCC 11170 / ATH 1.1.1 / DSM 467 / LMG 4362 / NCIMB 8255 / S1</strain>
    </source>
</reference>
<feature type="binding site" evidence="10">
    <location>
        <position position="137"/>
    </location>
    <ligand>
        <name>[2Fe-2S] cluster</name>
        <dbReference type="ChEBI" id="CHEBI:190135"/>
    </ligand>
</feature>
<dbReference type="GO" id="GO:0008324">
    <property type="term" value="F:monoatomic cation transmembrane transporter activity"/>
    <property type="evidence" value="ECO:0007669"/>
    <property type="project" value="UniProtKB-ARBA"/>
</dbReference>
<dbReference type="GO" id="GO:0031967">
    <property type="term" value="C:organelle envelope"/>
    <property type="evidence" value="ECO:0007669"/>
    <property type="project" value="UniProtKB-ARBA"/>
</dbReference>
<dbReference type="FunFam" id="3.40.30.10:FF:000022">
    <property type="entry name" value="NADH dehydrogenase flavoprotein 2, mitochondrial"/>
    <property type="match status" value="1"/>
</dbReference>
<dbReference type="Proteomes" id="UP000001929">
    <property type="component" value="Chromosome"/>
</dbReference>
<dbReference type="STRING" id="269796.Rru_A1559"/>
<evidence type="ECO:0000256" key="4">
    <source>
        <dbReference type="ARBA" id="ARBA00022967"/>
    </source>
</evidence>
<dbReference type="Pfam" id="PF01257">
    <property type="entry name" value="2Fe-2S_thioredx"/>
    <property type="match status" value="1"/>
</dbReference>
<evidence type="ECO:0000256" key="1">
    <source>
        <dbReference type="ARBA" id="ARBA00010643"/>
    </source>
</evidence>
<evidence type="ECO:0000256" key="6">
    <source>
        <dbReference type="ARBA" id="ARBA00023014"/>
    </source>
</evidence>
<comment type="cofactor">
    <cofactor evidence="8">
        <name>[2Fe-2S] cluster</name>
        <dbReference type="ChEBI" id="CHEBI:190135"/>
    </cofactor>
</comment>
<dbReference type="InterPro" id="IPR042128">
    <property type="entry name" value="NuoE_dom"/>
</dbReference>
<keyword evidence="6 10" id="KW-0411">Iron-sulfur</keyword>
<comment type="cofactor">
    <cofactor evidence="10">
        <name>[2Fe-2S] cluster</name>
        <dbReference type="ChEBI" id="CHEBI:190135"/>
    </cofactor>
    <text evidence="10">Binds 1 [2Fe-2S] cluster.</text>
</comment>
<dbReference type="RefSeq" id="WP_011389434.1">
    <property type="nucleotide sequence ID" value="NC_007643.1"/>
</dbReference>
<keyword evidence="3 10" id="KW-0479">Metal-binding</keyword>
<dbReference type="GO" id="GO:0003954">
    <property type="term" value="F:NADH dehydrogenase activity"/>
    <property type="evidence" value="ECO:0007669"/>
    <property type="project" value="TreeGrafter"/>
</dbReference>
<accession>Q2RU36</accession>
<feature type="binding site" evidence="10">
    <location>
        <position position="141"/>
    </location>
    <ligand>
        <name>[2Fe-2S] cluster</name>
        <dbReference type="ChEBI" id="CHEBI:190135"/>
    </ligand>
</feature>
<dbReference type="InterPro" id="IPR036249">
    <property type="entry name" value="Thioredoxin-like_sf"/>
</dbReference>
<dbReference type="NCBIfam" id="TIGR01958">
    <property type="entry name" value="nuoE_fam"/>
    <property type="match status" value="1"/>
</dbReference>
<dbReference type="GO" id="GO:0022804">
    <property type="term" value="F:active transmembrane transporter activity"/>
    <property type="evidence" value="ECO:0007669"/>
    <property type="project" value="UniProtKB-ARBA"/>
</dbReference>
<dbReference type="HOGENOM" id="CLU_054362_1_2_5"/>
<dbReference type="GO" id="GO:0031090">
    <property type="term" value="C:organelle membrane"/>
    <property type="evidence" value="ECO:0007669"/>
    <property type="project" value="UniProtKB-ARBA"/>
</dbReference>
<dbReference type="GO" id="GO:0046872">
    <property type="term" value="F:metal ion binding"/>
    <property type="evidence" value="ECO:0007669"/>
    <property type="project" value="UniProtKB-KW"/>
</dbReference>
<evidence type="ECO:0000256" key="9">
    <source>
        <dbReference type="ARBA" id="ARBA00047712"/>
    </source>
</evidence>
<dbReference type="InterPro" id="IPR041921">
    <property type="entry name" value="NuoE_N"/>
</dbReference>
<dbReference type="EC" id="1.6.5.3" evidence="11"/>
<dbReference type="CDD" id="cd03064">
    <property type="entry name" value="TRX_Fd_NuoE"/>
    <property type="match status" value="1"/>
</dbReference>
<keyword evidence="11" id="KW-0560">Oxidoreductase</keyword>
<comment type="catalytic activity">
    <reaction evidence="9">
        <text>a quinone + NADH + 5 H(+)(in) = a quinol + NAD(+) + 4 H(+)(out)</text>
        <dbReference type="Rhea" id="RHEA:57888"/>
        <dbReference type="ChEBI" id="CHEBI:15378"/>
        <dbReference type="ChEBI" id="CHEBI:24646"/>
        <dbReference type="ChEBI" id="CHEBI:57540"/>
        <dbReference type="ChEBI" id="CHEBI:57945"/>
        <dbReference type="ChEBI" id="CHEBI:132124"/>
    </reaction>
</comment>
<dbReference type="PhylomeDB" id="Q2RU36"/>
<comment type="similarity">
    <text evidence="1">Belongs to the complex I 24 kDa subunit family.</text>
</comment>
<dbReference type="PATRIC" id="fig|269796.9.peg.1632"/>
<protein>
    <submittedName>
        <fullName evidence="11">NADH dehydrogenase (Ubiquinone)</fullName>
        <ecNumber evidence="11">1.6.5.3</ecNumber>
    </submittedName>
</protein>
<dbReference type="EnsemblBacteria" id="ABC22359">
    <property type="protein sequence ID" value="ABC22359"/>
    <property type="gene ID" value="Rru_A1559"/>
</dbReference>
<keyword evidence="4" id="KW-1278">Translocase</keyword>
<name>Q2RU36_RHORT</name>
<dbReference type="GO" id="GO:0022890">
    <property type="term" value="F:inorganic cation transmembrane transporter activity"/>
    <property type="evidence" value="ECO:0007669"/>
    <property type="project" value="UniProtKB-ARBA"/>
</dbReference>
<feature type="binding site" evidence="10">
    <location>
        <position position="96"/>
    </location>
    <ligand>
        <name>[2Fe-2S] cluster</name>
        <dbReference type="ChEBI" id="CHEBI:190135"/>
    </ligand>
</feature>
<dbReference type="GO" id="GO:1902494">
    <property type="term" value="C:catalytic complex"/>
    <property type="evidence" value="ECO:0007669"/>
    <property type="project" value="UniProtKB-ARBA"/>
</dbReference>
<dbReference type="PROSITE" id="PS01099">
    <property type="entry name" value="COMPLEX1_24K"/>
    <property type="match status" value="1"/>
</dbReference>
<dbReference type="AlphaFoldDB" id="Q2RU36"/>
<dbReference type="FunFam" id="1.10.10.1590:FF:000001">
    <property type="entry name" value="NADH-quinone oxidoreductase subunit E"/>
    <property type="match status" value="1"/>
</dbReference>
<evidence type="ECO:0000256" key="3">
    <source>
        <dbReference type="ARBA" id="ARBA00022723"/>
    </source>
</evidence>
<dbReference type="Gene3D" id="3.40.30.10">
    <property type="entry name" value="Glutaredoxin"/>
    <property type="match status" value="1"/>
</dbReference>
<evidence type="ECO:0000313" key="11">
    <source>
        <dbReference type="EMBL" id="ABC22359.1"/>
    </source>
</evidence>
<keyword evidence="12" id="KW-1185">Reference proteome</keyword>
<evidence type="ECO:0000256" key="10">
    <source>
        <dbReference type="PIRSR" id="PIRSR000216-1"/>
    </source>
</evidence>
<dbReference type="KEGG" id="rru:Rru_A1559"/>
<dbReference type="eggNOG" id="COG1905">
    <property type="taxonomic scope" value="Bacteria"/>
</dbReference>
<gene>
    <name evidence="11" type="ordered locus">Rru_A1559</name>
</gene>